<feature type="coiled-coil region" evidence="1">
    <location>
        <begin position="43"/>
        <end position="70"/>
    </location>
</feature>
<evidence type="ECO:0000256" key="2">
    <source>
        <dbReference type="SAM" id="SignalP"/>
    </source>
</evidence>
<keyword evidence="4" id="KW-1185">Reference proteome</keyword>
<proteinExistence type="predicted"/>
<dbReference type="VEuPathDB" id="VectorBase:GMOY006927"/>
<dbReference type="AlphaFoldDB" id="A0A1B0G0Z1"/>
<organism evidence="3 4">
    <name type="scientific">Glossina morsitans morsitans</name>
    <name type="common">Savannah tsetse fly</name>
    <dbReference type="NCBI Taxonomy" id="37546"/>
    <lineage>
        <taxon>Eukaryota</taxon>
        <taxon>Metazoa</taxon>
        <taxon>Ecdysozoa</taxon>
        <taxon>Arthropoda</taxon>
        <taxon>Hexapoda</taxon>
        <taxon>Insecta</taxon>
        <taxon>Pterygota</taxon>
        <taxon>Neoptera</taxon>
        <taxon>Endopterygota</taxon>
        <taxon>Diptera</taxon>
        <taxon>Brachycera</taxon>
        <taxon>Muscomorpha</taxon>
        <taxon>Hippoboscoidea</taxon>
        <taxon>Glossinidae</taxon>
        <taxon>Glossina</taxon>
    </lineage>
</organism>
<feature type="chain" id="PRO_5008407786" evidence="2">
    <location>
        <begin position="24"/>
        <end position="164"/>
    </location>
</feature>
<dbReference type="Proteomes" id="UP000092444">
    <property type="component" value="Unassembled WGS sequence"/>
</dbReference>
<dbReference type="EnsemblMetazoa" id="GMOY006927-RA">
    <property type="protein sequence ID" value="GMOY006927-PA"/>
    <property type="gene ID" value="GMOY006927"/>
</dbReference>
<feature type="signal peptide" evidence="2">
    <location>
        <begin position="1"/>
        <end position="23"/>
    </location>
</feature>
<evidence type="ECO:0000313" key="3">
    <source>
        <dbReference type="EnsemblMetazoa" id="GMOY006927-PA"/>
    </source>
</evidence>
<evidence type="ECO:0000256" key="1">
    <source>
        <dbReference type="SAM" id="Coils"/>
    </source>
</evidence>
<keyword evidence="2" id="KW-0732">Signal</keyword>
<accession>A0A1B0G0Z1</accession>
<sequence>MLKSLKNYQVFFLHFLYVQAIWAEVSEEEDGELSQPIEKVWDRTQLQAEIEAINKKLQAAEQEIVESMESVRNVFNKVQEWAIRSQANVVNYAVTVCKSQVATTTEEASITTARVGPGTLGFIPESTTVSVAEQHSMLDIVERLKAKLKEAYETALNEVEQMAN</sequence>
<reference evidence="3" key="1">
    <citation type="submission" date="2020-05" db="UniProtKB">
        <authorList>
            <consortium name="EnsemblMetazoa"/>
        </authorList>
    </citation>
    <scope>IDENTIFICATION</scope>
    <source>
        <strain evidence="3">Yale</strain>
    </source>
</reference>
<keyword evidence="1" id="KW-0175">Coiled coil</keyword>
<dbReference type="EMBL" id="CCAG010003430">
    <property type="status" value="NOT_ANNOTATED_CDS"/>
    <property type="molecule type" value="Genomic_DNA"/>
</dbReference>
<protein>
    <submittedName>
        <fullName evidence="3">Uncharacterized protein</fullName>
    </submittedName>
</protein>
<evidence type="ECO:0000313" key="4">
    <source>
        <dbReference type="Proteomes" id="UP000092444"/>
    </source>
</evidence>
<name>A0A1B0G0Z1_GLOMM</name>